<keyword evidence="4" id="KW-1133">Transmembrane helix</keyword>
<proteinExistence type="inferred from homology"/>
<reference evidence="7" key="1">
    <citation type="submission" date="2021-02" db="EMBL/GenBank/DDBJ databases">
        <authorList>
            <person name="Nowell W R."/>
        </authorList>
    </citation>
    <scope>NUCLEOTIDE SEQUENCE</scope>
</reference>
<keyword evidence="3" id="KW-0812">Transmembrane</keyword>
<feature type="domain" description="REJ" evidence="6">
    <location>
        <begin position="1"/>
        <end position="128"/>
    </location>
</feature>
<evidence type="ECO:0000256" key="4">
    <source>
        <dbReference type="ARBA" id="ARBA00022989"/>
    </source>
</evidence>
<dbReference type="InterPro" id="IPR002859">
    <property type="entry name" value="PKD/REJ-like"/>
</dbReference>
<evidence type="ECO:0000256" key="1">
    <source>
        <dbReference type="ARBA" id="ARBA00004370"/>
    </source>
</evidence>
<name>A0A816HWQ2_ADIRI</name>
<sequence>CFPPTVTLIPSSSSISSPIQFRRAHDFTIASLIQLNCNNSIVITTQWTVKSCNSSCTNRVLLDSSVITTASELYIPERTLPCGLYELSFKVTMSHVPNSNLTNTVYVQISSSEKKVNLISYGTSMIPR</sequence>
<dbReference type="Proteomes" id="UP000663828">
    <property type="component" value="Unassembled WGS sequence"/>
</dbReference>
<feature type="non-terminal residue" evidence="7">
    <location>
        <position position="1"/>
    </location>
</feature>
<evidence type="ECO:0000259" key="6">
    <source>
        <dbReference type="PROSITE" id="PS51111"/>
    </source>
</evidence>
<keyword evidence="5" id="KW-0472">Membrane</keyword>
<dbReference type="Pfam" id="PF02010">
    <property type="entry name" value="REJ"/>
    <property type="match status" value="1"/>
</dbReference>
<dbReference type="PROSITE" id="PS51111">
    <property type="entry name" value="REJ"/>
    <property type="match status" value="1"/>
</dbReference>
<keyword evidence="8" id="KW-1185">Reference proteome</keyword>
<evidence type="ECO:0000313" key="7">
    <source>
        <dbReference type="EMBL" id="CAF1691668.1"/>
    </source>
</evidence>
<organism evidence="7 8">
    <name type="scientific">Adineta ricciae</name>
    <name type="common">Rotifer</name>
    <dbReference type="NCBI Taxonomy" id="249248"/>
    <lineage>
        <taxon>Eukaryota</taxon>
        <taxon>Metazoa</taxon>
        <taxon>Spiralia</taxon>
        <taxon>Gnathifera</taxon>
        <taxon>Rotifera</taxon>
        <taxon>Eurotatoria</taxon>
        <taxon>Bdelloidea</taxon>
        <taxon>Adinetida</taxon>
        <taxon>Adinetidae</taxon>
        <taxon>Adineta</taxon>
    </lineage>
</organism>
<protein>
    <recommendedName>
        <fullName evidence="6">REJ domain-containing protein</fullName>
    </recommendedName>
</protein>
<evidence type="ECO:0000256" key="5">
    <source>
        <dbReference type="ARBA" id="ARBA00023136"/>
    </source>
</evidence>
<comment type="subcellular location">
    <subcellularLocation>
        <location evidence="1">Membrane</location>
    </subcellularLocation>
</comment>
<dbReference type="AlphaFoldDB" id="A0A816HWQ2"/>
<gene>
    <name evidence="7" type="ORF">XAT740_LOCUS64300</name>
</gene>
<dbReference type="GO" id="GO:0016020">
    <property type="term" value="C:membrane"/>
    <property type="evidence" value="ECO:0007669"/>
    <property type="project" value="UniProtKB-SubCell"/>
</dbReference>
<comment type="caution">
    <text evidence="7">The sequence shown here is derived from an EMBL/GenBank/DDBJ whole genome shotgun (WGS) entry which is preliminary data.</text>
</comment>
<dbReference type="InterPro" id="IPR014010">
    <property type="entry name" value="REJ_dom"/>
</dbReference>
<evidence type="ECO:0000256" key="3">
    <source>
        <dbReference type="ARBA" id="ARBA00022692"/>
    </source>
</evidence>
<evidence type="ECO:0000313" key="8">
    <source>
        <dbReference type="Proteomes" id="UP000663828"/>
    </source>
</evidence>
<dbReference type="EMBL" id="CAJNOR010021928">
    <property type="protein sequence ID" value="CAF1691668.1"/>
    <property type="molecule type" value="Genomic_DNA"/>
</dbReference>
<evidence type="ECO:0000256" key="2">
    <source>
        <dbReference type="ARBA" id="ARBA00007200"/>
    </source>
</evidence>
<comment type="similarity">
    <text evidence="2">Belongs to the polycystin family.</text>
</comment>
<accession>A0A816HWQ2</accession>